<dbReference type="GO" id="GO:0000139">
    <property type="term" value="C:Golgi membrane"/>
    <property type="evidence" value="ECO:0007669"/>
    <property type="project" value="UniProtKB-SubCell"/>
</dbReference>
<keyword evidence="7" id="KW-1133">Transmembrane helix</keyword>
<evidence type="ECO:0000256" key="4">
    <source>
        <dbReference type="ARBA" id="ARBA00022968"/>
    </source>
</evidence>
<dbReference type="AlphaFoldDB" id="A0A5N6QN46"/>
<proteinExistence type="inferred from homology"/>
<keyword evidence="5" id="KW-0333">Golgi apparatus</keyword>
<feature type="transmembrane region" description="Helical" evidence="7">
    <location>
        <begin position="29"/>
        <end position="47"/>
    </location>
</feature>
<feature type="region of interest" description="Disordered" evidence="6">
    <location>
        <begin position="1"/>
        <end position="22"/>
    </location>
</feature>
<keyword evidence="10" id="KW-1185">Reference proteome</keyword>
<feature type="domain" description="Exostosin GT47" evidence="8">
    <location>
        <begin position="78"/>
        <end position="348"/>
    </location>
</feature>
<keyword evidence="7" id="KW-0472">Membrane</keyword>
<keyword evidence="4" id="KW-0735">Signal-anchor</keyword>
<keyword evidence="3" id="KW-0808">Transferase</keyword>
<dbReference type="GO" id="GO:0016757">
    <property type="term" value="F:glycosyltransferase activity"/>
    <property type="evidence" value="ECO:0007669"/>
    <property type="project" value="UniProtKB-KW"/>
</dbReference>
<dbReference type="PANTHER" id="PTHR11062">
    <property type="entry name" value="EXOSTOSIN HEPARAN SULFATE GLYCOSYLTRANSFERASE -RELATED"/>
    <property type="match status" value="1"/>
</dbReference>
<comment type="subcellular location">
    <subcellularLocation>
        <location evidence="1">Golgi apparatus membrane</location>
        <topology evidence="1">Single-pass type II membrane protein</topology>
    </subcellularLocation>
</comment>
<evidence type="ECO:0000256" key="5">
    <source>
        <dbReference type="ARBA" id="ARBA00023034"/>
    </source>
</evidence>
<sequence>MARRNRLHDHDAAPPRNPPHRPHRNFEDYAVIVSSAMSIICILLAIYKQAYLRQDSAGIVTEVFHFPESFVRDFERMERELKVYIYRDREPGGYFQSPTELTGIYGSEAYFFKNIKESRFLTTDPLKAHFFFIPISWHQMRTQGTIYEKTITIVENYVESIISKYPYWNRTQGADHFFLICDEIGLEVADGVPFLKKNPIRLVCPATHDAHYIPFKDVPLPQLNQSFAHAMLKRMKSGFWARIPNSEIRATLEPLWENDSEPDIQNNLMFTAEGYMLFHHKVHGTKFCICPDGFPADTALIADSIRYGCVPVIFSSYLNFPFNDVLDWNKFSIILAEEDVHLLKDTLKGIKGPEALPMELTSTQI</sequence>
<gene>
    <name evidence="9" type="ORF">FH972_004838</name>
</gene>
<accession>A0A5N6QN46</accession>
<evidence type="ECO:0000313" key="9">
    <source>
        <dbReference type="EMBL" id="KAE8008316.1"/>
    </source>
</evidence>
<organism evidence="9 10">
    <name type="scientific">Carpinus fangiana</name>
    <dbReference type="NCBI Taxonomy" id="176857"/>
    <lineage>
        <taxon>Eukaryota</taxon>
        <taxon>Viridiplantae</taxon>
        <taxon>Streptophyta</taxon>
        <taxon>Embryophyta</taxon>
        <taxon>Tracheophyta</taxon>
        <taxon>Spermatophyta</taxon>
        <taxon>Magnoliopsida</taxon>
        <taxon>eudicotyledons</taxon>
        <taxon>Gunneridae</taxon>
        <taxon>Pentapetalae</taxon>
        <taxon>rosids</taxon>
        <taxon>fabids</taxon>
        <taxon>Fagales</taxon>
        <taxon>Betulaceae</taxon>
        <taxon>Carpinus</taxon>
    </lineage>
</organism>
<dbReference type="EMBL" id="CM017322">
    <property type="protein sequence ID" value="KAE8008316.1"/>
    <property type="molecule type" value="Genomic_DNA"/>
</dbReference>
<dbReference type="InterPro" id="IPR004263">
    <property type="entry name" value="Exostosin"/>
</dbReference>
<keyword evidence="3" id="KW-0328">Glycosyltransferase</keyword>
<dbReference type="Pfam" id="PF03016">
    <property type="entry name" value="Exostosin_GT47"/>
    <property type="match status" value="1"/>
</dbReference>
<evidence type="ECO:0000256" key="1">
    <source>
        <dbReference type="ARBA" id="ARBA00004323"/>
    </source>
</evidence>
<dbReference type="OrthoDB" id="1924787at2759"/>
<comment type="similarity">
    <text evidence="2">Belongs to the glycosyltransferase 47 family.</text>
</comment>
<dbReference type="Proteomes" id="UP000327013">
    <property type="component" value="Chromosome 2"/>
</dbReference>
<evidence type="ECO:0000256" key="6">
    <source>
        <dbReference type="SAM" id="MobiDB-lite"/>
    </source>
</evidence>
<protein>
    <recommendedName>
        <fullName evidence="8">Exostosin GT47 domain-containing protein</fullName>
    </recommendedName>
</protein>
<reference evidence="9 10" key="1">
    <citation type="submission" date="2019-06" db="EMBL/GenBank/DDBJ databases">
        <title>A chromosomal-level reference genome of Carpinus fangiana (Coryloideae, Betulaceae).</title>
        <authorList>
            <person name="Yang X."/>
            <person name="Wang Z."/>
            <person name="Zhang L."/>
            <person name="Hao G."/>
            <person name="Liu J."/>
            <person name="Yang Y."/>
        </authorList>
    </citation>
    <scope>NUCLEOTIDE SEQUENCE [LARGE SCALE GENOMIC DNA]</scope>
    <source>
        <strain evidence="9">Cfa_2016G</strain>
        <tissue evidence="9">Leaf</tissue>
    </source>
</reference>
<evidence type="ECO:0000256" key="7">
    <source>
        <dbReference type="SAM" id="Phobius"/>
    </source>
</evidence>
<evidence type="ECO:0000256" key="2">
    <source>
        <dbReference type="ARBA" id="ARBA00010271"/>
    </source>
</evidence>
<name>A0A5N6QN46_9ROSI</name>
<keyword evidence="7" id="KW-0812">Transmembrane</keyword>
<dbReference type="PANTHER" id="PTHR11062:SF43">
    <property type="entry name" value="EXOSTOSIN FAMILY PROTEIN"/>
    <property type="match status" value="1"/>
</dbReference>
<evidence type="ECO:0000256" key="3">
    <source>
        <dbReference type="ARBA" id="ARBA00022676"/>
    </source>
</evidence>
<evidence type="ECO:0000259" key="8">
    <source>
        <dbReference type="Pfam" id="PF03016"/>
    </source>
</evidence>
<dbReference type="InterPro" id="IPR040911">
    <property type="entry name" value="Exostosin_GT47"/>
</dbReference>
<evidence type="ECO:0000313" key="10">
    <source>
        <dbReference type="Proteomes" id="UP000327013"/>
    </source>
</evidence>